<evidence type="ECO:0000259" key="1">
    <source>
        <dbReference type="Pfam" id="PF12728"/>
    </source>
</evidence>
<dbReference type="InterPro" id="IPR009061">
    <property type="entry name" value="DNA-bd_dom_put_sf"/>
</dbReference>
<feature type="domain" description="Helix-turn-helix" evidence="1">
    <location>
        <begin position="8"/>
        <end position="52"/>
    </location>
</feature>
<dbReference type="SUPFAM" id="SSF46955">
    <property type="entry name" value="Putative DNA-binding domain"/>
    <property type="match status" value="1"/>
</dbReference>
<dbReference type="InterPro" id="IPR041657">
    <property type="entry name" value="HTH_17"/>
</dbReference>
<dbReference type="Pfam" id="PF12728">
    <property type="entry name" value="HTH_17"/>
    <property type="match status" value="1"/>
</dbReference>
<proteinExistence type="predicted"/>
<comment type="caution">
    <text evidence="2">The sequence shown here is derived from an EMBL/GenBank/DDBJ whole genome shotgun (WGS) entry which is preliminary data.</text>
</comment>
<organism evidence="2 3">
    <name type="scientific">Roseibium aggregatum</name>
    <dbReference type="NCBI Taxonomy" id="187304"/>
    <lineage>
        <taxon>Bacteria</taxon>
        <taxon>Pseudomonadati</taxon>
        <taxon>Pseudomonadota</taxon>
        <taxon>Alphaproteobacteria</taxon>
        <taxon>Hyphomicrobiales</taxon>
        <taxon>Stappiaceae</taxon>
        <taxon>Roseibium</taxon>
    </lineage>
</organism>
<dbReference type="AlphaFoldDB" id="A0A926S7M3"/>
<dbReference type="RefSeq" id="WP_190293133.1">
    <property type="nucleotide sequence ID" value="NZ_JABFCZ010000023.1"/>
</dbReference>
<evidence type="ECO:0000313" key="2">
    <source>
        <dbReference type="EMBL" id="MBD1548440.1"/>
    </source>
</evidence>
<dbReference type="NCBIfam" id="TIGR01764">
    <property type="entry name" value="excise"/>
    <property type="match status" value="1"/>
</dbReference>
<dbReference type="GO" id="GO:0003677">
    <property type="term" value="F:DNA binding"/>
    <property type="evidence" value="ECO:0007669"/>
    <property type="project" value="InterPro"/>
</dbReference>
<dbReference type="Proteomes" id="UP000598467">
    <property type="component" value="Unassembled WGS sequence"/>
</dbReference>
<reference evidence="2" key="1">
    <citation type="submission" date="2020-05" db="EMBL/GenBank/DDBJ databases">
        <title>Identification of trans-AT polyketide cluster in two marine bacteria, producers of a novel glutaramide-containing polyketide sesbanimide D and analogs.</title>
        <authorList>
            <person name="Kacar D."/>
            <person name="Rodriguez P."/>
            <person name="Canedo L."/>
            <person name="Gonzalez E."/>
            <person name="Galan B."/>
            <person name="De La Calle F."/>
            <person name="Garcia J.L."/>
        </authorList>
    </citation>
    <scope>NUCLEOTIDE SEQUENCE</scope>
    <source>
        <strain evidence="2">PHM038</strain>
    </source>
</reference>
<protein>
    <submittedName>
        <fullName evidence="2">Helix-turn-helix domain-containing protein</fullName>
    </submittedName>
</protein>
<evidence type="ECO:0000313" key="3">
    <source>
        <dbReference type="Proteomes" id="UP000598467"/>
    </source>
</evidence>
<dbReference type="Gene3D" id="1.10.1660.10">
    <property type="match status" value="1"/>
</dbReference>
<dbReference type="InterPro" id="IPR010093">
    <property type="entry name" value="SinI_DNA-bd"/>
</dbReference>
<name>A0A926S7M3_9HYPH</name>
<accession>A0A926S7M3</accession>
<gene>
    <name evidence="2" type="ORF">HK439_19425</name>
</gene>
<sequence length="73" mass="8175">MPVRTHCSASEIAAATGKNERTVRRWISDGSLPSVKIGGSRLVPAAELNRLLGIEDWTLSDEEQRCRQIQKRE</sequence>
<dbReference type="EMBL" id="JABFCZ010000023">
    <property type="protein sequence ID" value="MBD1548440.1"/>
    <property type="molecule type" value="Genomic_DNA"/>
</dbReference>